<dbReference type="Pfam" id="PF01471">
    <property type="entry name" value="PG_binding_1"/>
    <property type="match status" value="1"/>
</dbReference>
<dbReference type="InterPro" id="IPR036366">
    <property type="entry name" value="PGBDSf"/>
</dbReference>
<sequence length="301" mass="34083">MSQFQIDHLILDFLCRRNRFSLPPEEMIFLGVRGAMPVNPDQPAFAGSHQLILTSIDHQHPRCTLVQWLPSQQKLAVYPGSTVPHQRYIRQARADGGAGANQLVTGYYKDYRKGDHNLDSPTRHRAFRQMEARYVQRTIDDLVYKTDDRMEFNNPFDNLHAAWCMGVNHPDFASAGCQVVVGYPHCVKRGALPDSGPWASFVDNAYKLAQDRFPYVLLTGQDYFRAAAGNLDVSDYRLRFGSVGNEVRELQMRLKNKRFYEGIIDDQFGPRTMSAVFTFQRASFGADAADGIVEPVTLSAL</sequence>
<comment type="caution">
    <text evidence="2">The sequence shown here is derived from an EMBL/GenBank/DDBJ whole genome shotgun (WGS) entry which is preliminary data.</text>
</comment>
<dbReference type="Proteomes" id="UP000240357">
    <property type="component" value="Unassembled WGS sequence"/>
</dbReference>
<accession>A0A2T2YK47</accession>
<dbReference type="AlphaFoldDB" id="A0A2T2YK47"/>
<dbReference type="InterPro" id="IPR002477">
    <property type="entry name" value="Peptidoglycan-bd-like"/>
</dbReference>
<gene>
    <name evidence="2" type="ORF">AHMF7605_21475</name>
</gene>
<dbReference type="Gene3D" id="1.10.101.10">
    <property type="entry name" value="PGBD-like superfamily/PGBD"/>
    <property type="match status" value="1"/>
</dbReference>
<reference evidence="2 3" key="1">
    <citation type="submission" date="2018-03" db="EMBL/GenBank/DDBJ databases">
        <title>Adhaeribacter sp. HMF7605 Genome sequencing and assembly.</title>
        <authorList>
            <person name="Kang H."/>
            <person name="Kang J."/>
            <person name="Cha I."/>
            <person name="Kim H."/>
            <person name="Joh K."/>
        </authorList>
    </citation>
    <scope>NUCLEOTIDE SEQUENCE [LARGE SCALE GENOMIC DNA]</scope>
    <source>
        <strain evidence="2 3">HMF7605</strain>
    </source>
</reference>
<protein>
    <recommendedName>
        <fullName evidence="1">Peptidoglycan binding-like domain-containing protein</fullName>
    </recommendedName>
</protein>
<proteinExistence type="predicted"/>
<evidence type="ECO:0000313" key="2">
    <source>
        <dbReference type="EMBL" id="PSR55887.1"/>
    </source>
</evidence>
<keyword evidence="3" id="KW-1185">Reference proteome</keyword>
<dbReference type="EMBL" id="PYFT01000001">
    <property type="protein sequence ID" value="PSR55887.1"/>
    <property type="molecule type" value="Genomic_DNA"/>
</dbReference>
<organism evidence="2 3">
    <name type="scientific">Adhaeribacter arboris</name>
    <dbReference type="NCBI Taxonomy" id="2072846"/>
    <lineage>
        <taxon>Bacteria</taxon>
        <taxon>Pseudomonadati</taxon>
        <taxon>Bacteroidota</taxon>
        <taxon>Cytophagia</taxon>
        <taxon>Cytophagales</taxon>
        <taxon>Hymenobacteraceae</taxon>
        <taxon>Adhaeribacter</taxon>
    </lineage>
</organism>
<dbReference type="InterPro" id="IPR036365">
    <property type="entry name" value="PGBD-like_sf"/>
</dbReference>
<feature type="domain" description="Peptidoglycan binding-like" evidence="1">
    <location>
        <begin position="244"/>
        <end position="301"/>
    </location>
</feature>
<evidence type="ECO:0000313" key="3">
    <source>
        <dbReference type="Proteomes" id="UP000240357"/>
    </source>
</evidence>
<name>A0A2T2YK47_9BACT</name>
<evidence type="ECO:0000259" key="1">
    <source>
        <dbReference type="Pfam" id="PF01471"/>
    </source>
</evidence>
<dbReference type="SUPFAM" id="SSF47090">
    <property type="entry name" value="PGBD-like"/>
    <property type="match status" value="1"/>
</dbReference>